<protein>
    <submittedName>
        <fullName evidence="1">Uncharacterized protein</fullName>
    </submittedName>
</protein>
<reference evidence="1" key="1">
    <citation type="submission" date="2020-01" db="EMBL/GenBank/DDBJ databases">
        <authorList>
            <consortium name="DOE Joint Genome Institute"/>
            <person name="Haridas S."/>
            <person name="Albert R."/>
            <person name="Binder M."/>
            <person name="Bloem J."/>
            <person name="Labutti K."/>
            <person name="Salamov A."/>
            <person name="Andreopoulos B."/>
            <person name="Baker S.E."/>
            <person name="Barry K."/>
            <person name="Bills G."/>
            <person name="Bluhm B.H."/>
            <person name="Cannon C."/>
            <person name="Castanera R."/>
            <person name="Culley D.E."/>
            <person name="Daum C."/>
            <person name="Ezra D."/>
            <person name="Gonzalez J.B."/>
            <person name="Henrissat B."/>
            <person name="Kuo A."/>
            <person name="Liang C."/>
            <person name="Lipzen A."/>
            <person name="Lutzoni F."/>
            <person name="Magnuson J."/>
            <person name="Mondo S."/>
            <person name="Nolan M."/>
            <person name="Ohm R."/>
            <person name="Pangilinan J."/>
            <person name="Park H.-J."/>
            <person name="Ramirez L."/>
            <person name="Alfaro M."/>
            <person name="Sun H."/>
            <person name="Tritt A."/>
            <person name="Yoshinaga Y."/>
            <person name="Zwiers L.-H."/>
            <person name="Turgeon B.G."/>
            <person name="Goodwin S.B."/>
            <person name="Spatafora J.W."/>
            <person name="Crous P.W."/>
            <person name="Grigoriev I.V."/>
        </authorList>
    </citation>
    <scope>NUCLEOTIDE SEQUENCE</scope>
    <source>
        <strain evidence="1">P77</strain>
    </source>
</reference>
<accession>A0A6A5K4K9</accession>
<name>A0A6A5K4K9_9PLEO</name>
<gene>
    <name evidence="1" type="ORF">BDW02DRAFT_417432</name>
</gene>
<keyword evidence="2" id="KW-1185">Reference proteome</keyword>
<proteinExistence type="predicted"/>
<dbReference type="OrthoDB" id="2687876at2759"/>
<evidence type="ECO:0000313" key="1">
    <source>
        <dbReference type="EMBL" id="KAF1832625.1"/>
    </source>
</evidence>
<dbReference type="Proteomes" id="UP000800040">
    <property type="component" value="Unassembled WGS sequence"/>
</dbReference>
<sequence>MEESVYKSRIAIVSVHQASLICRRQPHGLAHALPASSERNQKFRFMGSCELPYYEKVTGKVEYGMSCAGCQLALEKGIIGSRAEKWASDARDKVYAQDGFLEHFR</sequence>
<dbReference type="AlphaFoldDB" id="A0A6A5K4K9"/>
<dbReference type="EMBL" id="ML975334">
    <property type="protein sequence ID" value="KAF1832625.1"/>
    <property type="molecule type" value="Genomic_DNA"/>
</dbReference>
<evidence type="ECO:0000313" key="2">
    <source>
        <dbReference type="Proteomes" id="UP000800040"/>
    </source>
</evidence>
<organism evidence="1 2">
    <name type="scientific">Decorospora gaudefroyi</name>
    <dbReference type="NCBI Taxonomy" id="184978"/>
    <lineage>
        <taxon>Eukaryota</taxon>
        <taxon>Fungi</taxon>
        <taxon>Dikarya</taxon>
        <taxon>Ascomycota</taxon>
        <taxon>Pezizomycotina</taxon>
        <taxon>Dothideomycetes</taxon>
        <taxon>Pleosporomycetidae</taxon>
        <taxon>Pleosporales</taxon>
        <taxon>Pleosporineae</taxon>
        <taxon>Pleosporaceae</taxon>
        <taxon>Decorospora</taxon>
    </lineage>
</organism>